<dbReference type="RefSeq" id="WP_130355810.1">
    <property type="nucleotide sequence ID" value="NZ_SGXC01000001.1"/>
</dbReference>
<evidence type="ECO:0000313" key="3">
    <source>
        <dbReference type="Proteomes" id="UP000292445"/>
    </source>
</evidence>
<organism evidence="2 3">
    <name type="scientific">Pigmentiphaga kullae</name>
    <dbReference type="NCBI Taxonomy" id="151784"/>
    <lineage>
        <taxon>Bacteria</taxon>
        <taxon>Pseudomonadati</taxon>
        <taxon>Pseudomonadota</taxon>
        <taxon>Betaproteobacteria</taxon>
        <taxon>Burkholderiales</taxon>
        <taxon>Alcaligenaceae</taxon>
        <taxon>Pigmentiphaga</taxon>
    </lineage>
</organism>
<accession>A0A4Q7NHI8</accession>
<protein>
    <submittedName>
        <fullName evidence="2">Enamine deaminase RidA (YjgF/YER057c/UK114 family)</fullName>
    </submittedName>
</protein>
<dbReference type="Pfam" id="PF01042">
    <property type="entry name" value="Ribonuc_L-PSP"/>
    <property type="match status" value="1"/>
</dbReference>
<dbReference type="SUPFAM" id="SSF55298">
    <property type="entry name" value="YjgF-like"/>
    <property type="match status" value="1"/>
</dbReference>
<dbReference type="PANTHER" id="PTHR47328">
    <property type="match status" value="1"/>
</dbReference>
<dbReference type="OrthoDB" id="6899345at2"/>
<gene>
    <name evidence="2" type="ORF">EV675_0461</name>
</gene>
<dbReference type="InterPro" id="IPR035709">
    <property type="entry name" value="YoaB-like"/>
</dbReference>
<dbReference type="Proteomes" id="UP000292445">
    <property type="component" value="Unassembled WGS sequence"/>
</dbReference>
<dbReference type="InterPro" id="IPR019897">
    <property type="entry name" value="RidA_CS"/>
</dbReference>
<comment type="caution">
    <text evidence="2">The sequence shown here is derived from an EMBL/GenBank/DDBJ whole genome shotgun (WGS) entry which is preliminary data.</text>
</comment>
<proteinExistence type="inferred from homology"/>
<reference evidence="2 3" key="1">
    <citation type="submission" date="2019-02" db="EMBL/GenBank/DDBJ databases">
        <title>Genomic Encyclopedia of Type Strains, Phase IV (KMG-IV): sequencing the most valuable type-strain genomes for metagenomic binning, comparative biology and taxonomic classification.</title>
        <authorList>
            <person name="Goeker M."/>
        </authorList>
    </citation>
    <scope>NUCLEOTIDE SEQUENCE [LARGE SCALE GENOMIC DNA]</scope>
    <source>
        <strain evidence="2 3">K24</strain>
    </source>
</reference>
<dbReference type="InterPro" id="IPR006175">
    <property type="entry name" value="YjgF/YER057c/UK114"/>
</dbReference>
<dbReference type="AlphaFoldDB" id="A0A4Q7NHI8"/>
<comment type="similarity">
    <text evidence="1">Belongs to the RutC family.</text>
</comment>
<evidence type="ECO:0000256" key="1">
    <source>
        <dbReference type="ARBA" id="ARBA00010552"/>
    </source>
</evidence>
<dbReference type="CDD" id="cd06150">
    <property type="entry name" value="YjgF_YER057c_UK114_like_2"/>
    <property type="match status" value="1"/>
</dbReference>
<dbReference type="InterPro" id="IPR035959">
    <property type="entry name" value="RutC-like_sf"/>
</dbReference>
<sequence length="116" mass="12287">MGIQRIGPGARMSEISVFNGVLYLAGQVPKETRGRDIREQTAEVLGMIDGLLEGAGSNRTRLLSCQIYLRDMALFAPMNEVRDTWVAAGQAPARATVQAALASPGCDIEIVAVAAA</sequence>
<dbReference type="PROSITE" id="PS01094">
    <property type="entry name" value="UPF0076"/>
    <property type="match status" value="1"/>
</dbReference>
<name>A0A4Q7NHI8_9BURK</name>
<dbReference type="PANTHER" id="PTHR47328:SF1">
    <property type="entry name" value="RUTC FAMILY PROTEIN YOAB"/>
    <property type="match status" value="1"/>
</dbReference>
<dbReference type="EMBL" id="SGXC01000001">
    <property type="protein sequence ID" value="RZS84444.1"/>
    <property type="molecule type" value="Genomic_DNA"/>
</dbReference>
<keyword evidence="3" id="KW-1185">Reference proteome</keyword>
<evidence type="ECO:0000313" key="2">
    <source>
        <dbReference type="EMBL" id="RZS84444.1"/>
    </source>
</evidence>
<dbReference type="Gene3D" id="3.30.1330.40">
    <property type="entry name" value="RutC-like"/>
    <property type="match status" value="1"/>
</dbReference>